<feature type="transmembrane region" description="Helical" evidence="8">
    <location>
        <begin position="135"/>
        <end position="154"/>
    </location>
</feature>
<dbReference type="Pfam" id="PF07885">
    <property type="entry name" value="Ion_trans_2"/>
    <property type="match status" value="1"/>
</dbReference>
<dbReference type="EMBL" id="BHYK01000020">
    <property type="protein sequence ID" value="GCD11647.1"/>
    <property type="molecule type" value="Genomic_DNA"/>
</dbReference>
<dbReference type="GO" id="GO:0005249">
    <property type="term" value="F:voltage-gated potassium channel activity"/>
    <property type="evidence" value="ECO:0007669"/>
    <property type="project" value="InterPro"/>
</dbReference>
<feature type="transmembrane region" description="Helical" evidence="8">
    <location>
        <begin position="45"/>
        <end position="68"/>
    </location>
</feature>
<keyword evidence="11" id="KW-1185">Reference proteome</keyword>
<feature type="transmembrane region" description="Helical" evidence="8">
    <location>
        <begin position="12"/>
        <end position="33"/>
    </location>
</feature>
<keyword evidence="7 10" id="KW-0407">Ion channel</keyword>
<dbReference type="Gene3D" id="1.10.287.70">
    <property type="match status" value="1"/>
</dbReference>
<keyword evidence="6 8" id="KW-0472">Membrane</keyword>
<evidence type="ECO:0000256" key="4">
    <source>
        <dbReference type="ARBA" id="ARBA00022989"/>
    </source>
</evidence>
<evidence type="ECO:0000256" key="6">
    <source>
        <dbReference type="ARBA" id="ARBA00023136"/>
    </source>
</evidence>
<proteinExistence type="predicted"/>
<dbReference type="GO" id="GO:0001508">
    <property type="term" value="P:action potential"/>
    <property type="evidence" value="ECO:0007669"/>
    <property type="project" value="TreeGrafter"/>
</dbReference>
<comment type="caution">
    <text evidence="10">The sequence shown here is derived from an EMBL/GenBank/DDBJ whole genome shotgun (WGS) entry which is preliminary data.</text>
</comment>
<dbReference type="Proteomes" id="UP000287872">
    <property type="component" value="Unassembled WGS sequence"/>
</dbReference>
<evidence type="ECO:0000313" key="10">
    <source>
        <dbReference type="EMBL" id="GCD11647.1"/>
    </source>
</evidence>
<keyword evidence="5" id="KW-0406">Ion transport</keyword>
<evidence type="ECO:0000256" key="5">
    <source>
        <dbReference type="ARBA" id="ARBA00023065"/>
    </source>
</evidence>
<keyword evidence="3 8" id="KW-0812">Transmembrane</keyword>
<dbReference type="SUPFAM" id="SSF81324">
    <property type="entry name" value="Voltage-gated potassium channels"/>
    <property type="match status" value="1"/>
</dbReference>
<gene>
    <name evidence="10" type="ORF">Ctaglu_32700</name>
</gene>
<dbReference type="PANTHER" id="PTHR11537">
    <property type="entry name" value="VOLTAGE-GATED POTASSIUM CHANNEL"/>
    <property type="match status" value="1"/>
</dbReference>
<dbReference type="InterPro" id="IPR028325">
    <property type="entry name" value="VG_K_chnl"/>
</dbReference>
<accession>A0A401UQ46</accession>
<feature type="domain" description="Potassium channel" evidence="9">
    <location>
        <begin position="139"/>
        <end position="212"/>
    </location>
</feature>
<dbReference type="RefSeq" id="WP_233439829.1">
    <property type="nucleotide sequence ID" value="NZ_BHYK01000020.1"/>
</dbReference>
<name>A0A401UQ46_9CLOT</name>
<protein>
    <submittedName>
        <fullName evidence="10">Potassium channel protein</fullName>
    </submittedName>
</protein>
<keyword evidence="4 8" id="KW-1133">Transmembrane helix</keyword>
<dbReference type="GO" id="GO:0008076">
    <property type="term" value="C:voltage-gated potassium channel complex"/>
    <property type="evidence" value="ECO:0007669"/>
    <property type="project" value="InterPro"/>
</dbReference>
<feature type="transmembrane region" description="Helical" evidence="8">
    <location>
        <begin position="184"/>
        <end position="212"/>
    </location>
</feature>
<organism evidence="10 11">
    <name type="scientific">Clostridium tagluense</name>
    <dbReference type="NCBI Taxonomy" id="360422"/>
    <lineage>
        <taxon>Bacteria</taxon>
        <taxon>Bacillati</taxon>
        <taxon>Bacillota</taxon>
        <taxon>Clostridia</taxon>
        <taxon>Eubacteriales</taxon>
        <taxon>Clostridiaceae</taxon>
        <taxon>Clostridium</taxon>
    </lineage>
</organism>
<comment type="subcellular location">
    <subcellularLocation>
        <location evidence="1">Membrane</location>
        <topology evidence="1">Multi-pass membrane protein</topology>
    </subcellularLocation>
</comment>
<evidence type="ECO:0000256" key="7">
    <source>
        <dbReference type="ARBA" id="ARBA00023303"/>
    </source>
</evidence>
<evidence type="ECO:0000256" key="3">
    <source>
        <dbReference type="ARBA" id="ARBA00022692"/>
    </source>
</evidence>
<evidence type="ECO:0000259" key="9">
    <source>
        <dbReference type="Pfam" id="PF07885"/>
    </source>
</evidence>
<dbReference type="InterPro" id="IPR013099">
    <property type="entry name" value="K_chnl_dom"/>
</dbReference>
<sequence>MIKINLMKNRNFVAIYEILMALLALVVVAILIIELSCNLPQNITITFSIIDNIVVGIFTIDYFTRLFLAKDKVKFFKGNIIDLISIIPFNSVFQSIRILRLSKLLKFTKVFRSGALILKFRKYMDKFLKTNNFNYIIWITLSTLIIGAIGIHFAEGITFENALWWSFVTITTVGYGDISPQTPIGRIIAGIIMLTGIGFLGMLTATIATFFLKRNGSTSYRNQAIEDIKARLDNFDELNIEDINNIHNVLIALKK</sequence>
<dbReference type="Gene3D" id="1.20.120.350">
    <property type="entry name" value="Voltage-gated potassium channels. Chain C"/>
    <property type="match status" value="1"/>
</dbReference>
<dbReference type="InterPro" id="IPR027359">
    <property type="entry name" value="Volt_channel_dom_sf"/>
</dbReference>
<dbReference type="AlphaFoldDB" id="A0A401UQ46"/>
<evidence type="ECO:0000313" key="11">
    <source>
        <dbReference type="Proteomes" id="UP000287872"/>
    </source>
</evidence>
<evidence type="ECO:0000256" key="2">
    <source>
        <dbReference type="ARBA" id="ARBA00022448"/>
    </source>
</evidence>
<dbReference type="PANTHER" id="PTHR11537:SF254">
    <property type="entry name" value="POTASSIUM VOLTAGE-GATED CHANNEL PROTEIN SHAB"/>
    <property type="match status" value="1"/>
</dbReference>
<evidence type="ECO:0000256" key="8">
    <source>
        <dbReference type="SAM" id="Phobius"/>
    </source>
</evidence>
<keyword evidence="2" id="KW-0813">Transport</keyword>
<reference evidence="10 11" key="1">
    <citation type="submission" date="2018-11" db="EMBL/GenBank/DDBJ databases">
        <title>Genome sequencing and assembly of Clostridium tagluense strain A121.</title>
        <authorList>
            <person name="Murakami T."/>
            <person name="Segawa T."/>
            <person name="Shcherbakova V.A."/>
            <person name="Mori H."/>
            <person name="Yoshimura Y."/>
        </authorList>
    </citation>
    <scope>NUCLEOTIDE SEQUENCE [LARGE SCALE GENOMIC DNA]</scope>
    <source>
        <strain evidence="10 11">A121</strain>
    </source>
</reference>
<evidence type="ECO:0000256" key="1">
    <source>
        <dbReference type="ARBA" id="ARBA00004141"/>
    </source>
</evidence>